<protein>
    <submittedName>
        <fullName evidence="1">Unannotated protein</fullName>
    </submittedName>
</protein>
<dbReference type="EMBL" id="CAEZZB010000038">
    <property type="protein sequence ID" value="CAB4743756.1"/>
    <property type="molecule type" value="Genomic_DNA"/>
</dbReference>
<evidence type="ECO:0000313" key="1">
    <source>
        <dbReference type="EMBL" id="CAB4671483.1"/>
    </source>
</evidence>
<accession>A0A6J6MGN7</accession>
<dbReference type="AlphaFoldDB" id="A0A6J6MGN7"/>
<dbReference type="EMBL" id="CAEZWQ010000162">
    <property type="protein sequence ID" value="CAB4671483.1"/>
    <property type="molecule type" value="Genomic_DNA"/>
</dbReference>
<organism evidence="1">
    <name type="scientific">freshwater metagenome</name>
    <dbReference type="NCBI Taxonomy" id="449393"/>
    <lineage>
        <taxon>unclassified sequences</taxon>
        <taxon>metagenomes</taxon>
        <taxon>ecological metagenomes</taxon>
    </lineage>
</organism>
<name>A0A6J6MGN7_9ZZZZ</name>
<reference evidence="1" key="1">
    <citation type="submission" date="2020-05" db="EMBL/GenBank/DDBJ databases">
        <authorList>
            <person name="Chiriac C."/>
            <person name="Salcher M."/>
            <person name="Ghai R."/>
            <person name="Kavagutti S V."/>
        </authorList>
    </citation>
    <scope>NUCLEOTIDE SEQUENCE</scope>
</reference>
<sequence length="86" mass="8748">MSLSLNVVRDGDEAADAIPITPDVEAVTVPTSSDAPDVSEPMMKLTLSDFASFVAASRTTDGASETESSCAIILHEPATPAAVIAA</sequence>
<gene>
    <name evidence="1" type="ORF">UFOPK2275_01092</name>
    <name evidence="2" type="ORF">UFOPK2816_00453</name>
</gene>
<evidence type="ECO:0000313" key="2">
    <source>
        <dbReference type="EMBL" id="CAB4743756.1"/>
    </source>
</evidence>
<proteinExistence type="predicted"/>